<evidence type="ECO:0000256" key="1">
    <source>
        <dbReference type="ARBA" id="ARBA00005189"/>
    </source>
</evidence>
<evidence type="ECO:0000256" key="2">
    <source>
        <dbReference type="ARBA" id="ARBA00022516"/>
    </source>
</evidence>
<evidence type="ECO:0000256" key="5">
    <source>
        <dbReference type="ARBA" id="ARBA00023315"/>
    </source>
</evidence>
<keyword evidence="9" id="KW-1185">Reference proteome</keyword>
<dbReference type="OMA" id="MYEDAQG"/>
<dbReference type="SMART" id="SM00563">
    <property type="entry name" value="PlsC"/>
    <property type="match status" value="1"/>
</dbReference>
<name>A0A0K9Q2E0_ZOSMR</name>
<protein>
    <recommendedName>
        <fullName evidence="7">Phospholipid/glycerol acyltransferase domain-containing protein</fullName>
    </recommendedName>
</protein>
<reference evidence="9" key="1">
    <citation type="journal article" date="2016" name="Nature">
        <title>The genome of the seagrass Zostera marina reveals angiosperm adaptation to the sea.</title>
        <authorList>
            <person name="Olsen J.L."/>
            <person name="Rouze P."/>
            <person name="Verhelst B."/>
            <person name="Lin Y.-C."/>
            <person name="Bayer T."/>
            <person name="Collen J."/>
            <person name="Dattolo E."/>
            <person name="De Paoli E."/>
            <person name="Dittami S."/>
            <person name="Maumus F."/>
            <person name="Michel G."/>
            <person name="Kersting A."/>
            <person name="Lauritano C."/>
            <person name="Lohaus R."/>
            <person name="Toepel M."/>
            <person name="Tonon T."/>
            <person name="Vanneste K."/>
            <person name="Amirebrahimi M."/>
            <person name="Brakel J."/>
            <person name="Bostroem C."/>
            <person name="Chovatia M."/>
            <person name="Grimwood J."/>
            <person name="Jenkins J.W."/>
            <person name="Jueterbock A."/>
            <person name="Mraz A."/>
            <person name="Stam W.T."/>
            <person name="Tice H."/>
            <person name="Bornberg-Bauer E."/>
            <person name="Green P.J."/>
            <person name="Pearson G.A."/>
            <person name="Procaccini G."/>
            <person name="Duarte C.M."/>
            <person name="Schmutz J."/>
            <person name="Reusch T.B.H."/>
            <person name="Van de Peer Y."/>
        </authorList>
    </citation>
    <scope>NUCLEOTIDE SEQUENCE [LARGE SCALE GENOMIC DNA]</scope>
    <source>
        <strain evidence="9">cv. Finnish</strain>
    </source>
</reference>
<dbReference type="InterPro" id="IPR002123">
    <property type="entry name" value="Plipid/glycerol_acylTrfase"/>
</dbReference>
<dbReference type="CDD" id="cd07989">
    <property type="entry name" value="LPLAT_AGPAT-like"/>
    <property type="match status" value="1"/>
</dbReference>
<feature type="non-terminal residue" evidence="8">
    <location>
        <position position="1"/>
    </location>
</feature>
<dbReference type="EMBL" id="LFYR01000255">
    <property type="protein sequence ID" value="KMZ74652.1"/>
    <property type="molecule type" value="Genomic_DNA"/>
</dbReference>
<comment type="caution">
    <text evidence="8">The sequence shown here is derived from an EMBL/GenBank/DDBJ whole genome shotgun (WGS) entry which is preliminary data.</text>
</comment>
<evidence type="ECO:0000313" key="9">
    <source>
        <dbReference type="Proteomes" id="UP000036987"/>
    </source>
</evidence>
<dbReference type="OrthoDB" id="272512at2759"/>
<dbReference type="Proteomes" id="UP000036987">
    <property type="component" value="Unassembled WGS sequence"/>
</dbReference>
<evidence type="ECO:0000256" key="4">
    <source>
        <dbReference type="ARBA" id="ARBA00023098"/>
    </source>
</evidence>
<organism evidence="8 9">
    <name type="scientific">Zostera marina</name>
    <name type="common">Eelgrass</name>
    <dbReference type="NCBI Taxonomy" id="29655"/>
    <lineage>
        <taxon>Eukaryota</taxon>
        <taxon>Viridiplantae</taxon>
        <taxon>Streptophyta</taxon>
        <taxon>Embryophyta</taxon>
        <taxon>Tracheophyta</taxon>
        <taxon>Spermatophyta</taxon>
        <taxon>Magnoliopsida</taxon>
        <taxon>Liliopsida</taxon>
        <taxon>Zosteraceae</taxon>
        <taxon>Zostera</taxon>
    </lineage>
</organism>
<keyword evidence="3" id="KW-0808">Transferase</keyword>
<dbReference type="SUPFAM" id="SSF69593">
    <property type="entry name" value="Glycerol-3-phosphate (1)-acyltransferase"/>
    <property type="match status" value="1"/>
</dbReference>
<dbReference type="GO" id="GO:0003841">
    <property type="term" value="F:1-acylglycerol-3-phosphate O-acyltransferase activity"/>
    <property type="evidence" value="ECO:0000318"/>
    <property type="project" value="GO_Central"/>
</dbReference>
<evidence type="ECO:0000313" key="8">
    <source>
        <dbReference type="EMBL" id="KMZ74652.1"/>
    </source>
</evidence>
<evidence type="ECO:0000256" key="3">
    <source>
        <dbReference type="ARBA" id="ARBA00022679"/>
    </source>
</evidence>
<keyword evidence="6" id="KW-1133">Transmembrane helix</keyword>
<dbReference type="PANTHER" id="PTHR10434">
    <property type="entry name" value="1-ACYL-SN-GLYCEROL-3-PHOSPHATE ACYLTRANSFERASE"/>
    <property type="match status" value="1"/>
</dbReference>
<evidence type="ECO:0000256" key="6">
    <source>
        <dbReference type="SAM" id="Phobius"/>
    </source>
</evidence>
<keyword evidence="2" id="KW-0444">Lipid biosynthesis</keyword>
<comment type="pathway">
    <text evidence="1">Lipid metabolism.</text>
</comment>
<gene>
    <name evidence="8" type="ORF">ZOSMA_12430G00010</name>
</gene>
<feature type="transmembrane region" description="Helical" evidence="6">
    <location>
        <begin position="6"/>
        <end position="31"/>
    </location>
</feature>
<dbReference type="STRING" id="29655.A0A0K9Q2E0"/>
<keyword evidence="5" id="KW-0012">Acyltransferase</keyword>
<accession>A0A0K9Q2E0</accession>
<keyword evidence="6" id="KW-0472">Membrane</keyword>
<sequence length="246" mass="27317">TNFLILIYRIFRIFTHVLVGIAIVASIWSFAKRKTKMKLTKWWSKKLLKHFGVQVVTYGQVPDEHLANTMCLANHVSWLDIYALNSITPLQFIAKSDINNWPILGYLVRKSGTIFINRNSRKDTSRIVDTTTENLVVGGNVGFFPEGTTTDGTVLQPFKSSIVQAAINAKSAIRPVAIRYPLPNGGINTAVAYAGDTTMGEAMMNALKQKKTIVELHFLAPIHSPTANRQKLTQTAYEAIANALNL</sequence>
<keyword evidence="4" id="KW-0443">Lipid metabolism</keyword>
<evidence type="ECO:0000259" key="7">
    <source>
        <dbReference type="SMART" id="SM00563"/>
    </source>
</evidence>
<dbReference type="AlphaFoldDB" id="A0A0K9Q2E0"/>
<proteinExistence type="predicted"/>
<keyword evidence="6" id="KW-0812">Transmembrane</keyword>
<dbReference type="Pfam" id="PF01553">
    <property type="entry name" value="Acyltransferase"/>
    <property type="match status" value="1"/>
</dbReference>
<dbReference type="GO" id="GO:0006654">
    <property type="term" value="P:phosphatidic acid biosynthetic process"/>
    <property type="evidence" value="ECO:0000318"/>
    <property type="project" value="GO_Central"/>
</dbReference>
<feature type="domain" description="Phospholipid/glycerol acyltransferase" evidence="7">
    <location>
        <begin position="69"/>
        <end position="181"/>
    </location>
</feature>
<dbReference type="PANTHER" id="PTHR10434:SF64">
    <property type="entry name" value="1-ACYL-SN-GLYCEROL-3-PHOSPHATE ACYLTRANSFERASE-RELATED"/>
    <property type="match status" value="1"/>
</dbReference>